<name>A0A7Y9YAI5_9ACTN</name>
<dbReference type="PANTHER" id="PTHR43603:SF1">
    <property type="entry name" value="ZINC-REGULATED GTPASE METALLOPROTEIN ACTIVATOR 1"/>
    <property type="match status" value="1"/>
</dbReference>
<dbReference type="Gene3D" id="3.40.50.300">
    <property type="entry name" value="P-loop containing nucleotide triphosphate hydrolases"/>
    <property type="match status" value="1"/>
</dbReference>
<dbReference type="AlphaFoldDB" id="A0A7Y9YAI5"/>
<sequence length="361" mass="39010">MRTPLLVVTGVDPVAMDATLMSLSWDLPDAVVVRHRIDPHSQVLTRTVSDASGVLEQEHVQLEHACVGCALREDILPTLERLGRDGRWRTIVSGLPTSTEAGQLTHALESDTRLARHLKLTSVVAALSSTDLSRVLLGDDLLRELDLHTGPDDNRGVGEVACAQVELADVVVLEGEVPDEELALVRALARPDAEVVCAATEVDGPALTSRRRSSSVVRAWVSPALDTRIPALDDATAGLAWRLDLCSPRPFHPERLLDQVERLGSGPFRSRGSFWLPTRPGSLLEWSGAGGQLSIGGFGSWGRRTPVTRLVVTGLGSTPTDLAGAFEDILLTPTEALLDQRSWRVLEDGLEPWLGDIRDVA</sequence>
<proteinExistence type="predicted"/>
<gene>
    <name evidence="2" type="ORF">BKA05_000153</name>
</gene>
<dbReference type="InterPro" id="IPR027417">
    <property type="entry name" value="P-loop_NTPase"/>
</dbReference>
<organism evidence="2 3">
    <name type="scientific">Nocardioides marinus</name>
    <dbReference type="NCBI Taxonomy" id="374514"/>
    <lineage>
        <taxon>Bacteria</taxon>
        <taxon>Bacillati</taxon>
        <taxon>Actinomycetota</taxon>
        <taxon>Actinomycetes</taxon>
        <taxon>Propionibacteriales</taxon>
        <taxon>Nocardioidaceae</taxon>
        <taxon>Nocardioides</taxon>
    </lineage>
</organism>
<dbReference type="Pfam" id="PF07683">
    <property type="entry name" value="CobW_C"/>
    <property type="match status" value="1"/>
</dbReference>
<dbReference type="InterPro" id="IPR051927">
    <property type="entry name" value="Zn_Chap_cDPG_Synth"/>
</dbReference>
<evidence type="ECO:0000313" key="2">
    <source>
        <dbReference type="EMBL" id="NYI08638.1"/>
    </source>
</evidence>
<dbReference type="EMBL" id="JACBZI010000001">
    <property type="protein sequence ID" value="NYI08638.1"/>
    <property type="molecule type" value="Genomic_DNA"/>
</dbReference>
<keyword evidence="3" id="KW-1185">Reference proteome</keyword>
<evidence type="ECO:0000313" key="3">
    <source>
        <dbReference type="Proteomes" id="UP000537326"/>
    </source>
</evidence>
<dbReference type="Proteomes" id="UP000537326">
    <property type="component" value="Unassembled WGS sequence"/>
</dbReference>
<reference evidence="2 3" key="1">
    <citation type="submission" date="2020-07" db="EMBL/GenBank/DDBJ databases">
        <title>Sequencing the genomes of 1000 actinobacteria strains.</title>
        <authorList>
            <person name="Klenk H.-P."/>
        </authorList>
    </citation>
    <scope>NUCLEOTIDE SEQUENCE [LARGE SCALE GENOMIC DNA]</scope>
    <source>
        <strain evidence="2 3">DSM 18248</strain>
    </source>
</reference>
<accession>A0A7Y9YAI5</accession>
<protein>
    <submittedName>
        <fullName evidence="2">G3E family GTPase</fullName>
    </submittedName>
</protein>
<feature type="domain" description="CobW C-terminal" evidence="1">
    <location>
        <begin position="240"/>
        <end position="330"/>
    </location>
</feature>
<dbReference type="SUPFAM" id="SSF90002">
    <property type="entry name" value="Hypothetical protein YjiA, C-terminal domain"/>
    <property type="match status" value="1"/>
</dbReference>
<dbReference type="PANTHER" id="PTHR43603">
    <property type="entry name" value="COBW DOMAIN-CONTAINING PROTEIN DDB_G0274527"/>
    <property type="match status" value="1"/>
</dbReference>
<dbReference type="InterPro" id="IPR011629">
    <property type="entry name" value="CobW-like_C"/>
</dbReference>
<dbReference type="SMART" id="SM00833">
    <property type="entry name" value="CobW_C"/>
    <property type="match status" value="1"/>
</dbReference>
<dbReference type="RefSeq" id="WP_179529728.1">
    <property type="nucleotide sequence ID" value="NZ_BAAAPP010000002.1"/>
</dbReference>
<evidence type="ECO:0000259" key="1">
    <source>
        <dbReference type="SMART" id="SM00833"/>
    </source>
</evidence>
<comment type="caution">
    <text evidence="2">The sequence shown here is derived from an EMBL/GenBank/DDBJ whole genome shotgun (WGS) entry which is preliminary data.</text>
</comment>